<dbReference type="NCBIfam" id="NF009793">
    <property type="entry name" value="PRK13285.1-1"/>
    <property type="match status" value="1"/>
</dbReference>
<organism evidence="5 6">
    <name type="scientific">Bacillus yapensis</name>
    <dbReference type="NCBI Taxonomy" id="2492960"/>
    <lineage>
        <taxon>Bacteria</taxon>
        <taxon>Bacillati</taxon>
        <taxon>Bacillota</taxon>
        <taxon>Bacilli</taxon>
        <taxon>Bacillales</taxon>
        <taxon>Bacillaceae</taxon>
        <taxon>Bacillus</taxon>
    </lineage>
</organism>
<comment type="similarity">
    <text evidence="4">Belongs to the FliW family.</text>
</comment>
<dbReference type="OrthoDB" id="9801235at2"/>
<dbReference type="EMBL" id="RXNT01000001">
    <property type="protein sequence ID" value="RTR36372.1"/>
    <property type="molecule type" value="Genomic_DNA"/>
</dbReference>
<comment type="subcellular location">
    <subcellularLocation>
        <location evidence="4">Cytoplasm</location>
    </subcellularLocation>
</comment>
<keyword evidence="3 4" id="KW-0810">Translation regulation</keyword>
<dbReference type="PANTHER" id="PTHR39190:SF1">
    <property type="entry name" value="FLAGELLAR ASSEMBLY FACTOR FLIW"/>
    <property type="match status" value="1"/>
</dbReference>
<proteinExistence type="inferred from homology"/>
<protein>
    <recommendedName>
        <fullName evidence="4">Flagellar assembly factor FliW</fullName>
    </recommendedName>
</protein>
<dbReference type="AlphaFoldDB" id="A0A431WLB3"/>
<dbReference type="RefSeq" id="WP_126405656.1">
    <property type="nucleotide sequence ID" value="NZ_RXNT01000001.1"/>
</dbReference>
<evidence type="ECO:0000256" key="1">
    <source>
        <dbReference type="ARBA" id="ARBA00022490"/>
    </source>
</evidence>
<comment type="caution">
    <text evidence="5">The sequence shown here is derived from an EMBL/GenBank/DDBJ whole genome shotgun (WGS) entry which is preliminary data.</text>
</comment>
<evidence type="ECO:0000313" key="5">
    <source>
        <dbReference type="EMBL" id="RTR36372.1"/>
    </source>
</evidence>
<dbReference type="Proteomes" id="UP000271374">
    <property type="component" value="Unassembled WGS sequence"/>
</dbReference>
<keyword evidence="4" id="KW-0143">Chaperone</keyword>
<reference evidence="5 6" key="1">
    <citation type="submission" date="2018-12" db="EMBL/GenBank/DDBJ databases">
        <title>Bacillus yapensis draft genome sequence.</title>
        <authorList>
            <person name="Yu L."/>
            <person name="Xu X."/>
            <person name="Tang X."/>
        </authorList>
    </citation>
    <scope>NUCLEOTIDE SEQUENCE [LARGE SCALE GENOMIC DNA]</scope>
    <source>
        <strain evidence="5 6">XXST-01</strain>
    </source>
</reference>
<keyword evidence="5" id="KW-0966">Cell projection</keyword>
<gene>
    <name evidence="4" type="primary">fliW</name>
    <name evidence="5" type="ORF">EKG37_02105</name>
</gene>
<sequence>MKVHTRYHGDLEISDNEVIYFKNGIPGFPDETKYILIPLGENSPFSVLQSIELIELAFVVTDPFPFYKDYEFEVPDYMINQLDIKNKEEVRVYCIVTLGDSLDTSTVNLQAPLVLNSKNNNGKQFVLNTDKYHTKHVLKMNKKEMVQEG</sequence>
<dbReference type="HAMAP" id="MF_01185">
    <property type="entry name" value="FliW"/>
    <property type="match status" value="1"/>
</dbReference>
<keyword evidence="1 4" id="KW-0963">Cytoplasm</keyword>
<dbReference type="GO" id="GO:0006417">
    <property type="term" value="P:regulation of translation"/>
    <property type="evidence" value="ECO:0007669"/>
    <property type="project" value="UniProtKB-KW"/>
</dbReference>
<name>A0A431WLB3_9BACI</name>
<keyword evidence="2 4" id="KW-1005">Bacterial flagellum biogenesis</keyword>
<dbReference type="GO" id="GO:0044780">
    <property type="term" value="P:bacterial-type flagellum assembly"/>
    <property type="evidence" value="ECO:0007669"/>
    <property type="project" value="UniProtKB-UniRule"/>
</dbReference>
<keyword evidence="5" id="KW-0282">Flagellum</keyword>
<evidence type="ECO:0000256" key="3">
    <source>
        <dbReference type="ARBA" id="ARBA00022845"/>
    </source>
</evidence>
<keyword evidence="5" id="KW-0969">Cilium</keyword>
<accession>A0A431WLB3</accession>
<dbReference type="Pfam" id="PF02623">
    <property type="entry name" value="FliW"/>
    <property type="match status" value="1"/>
</dbReference>
<dbReference type="GO" id="GO:0005737">
    <property type="term" value="C:cytoplasm"/>
    <property type="evidence" value="ECO:0007669"/>
    <property type="project" value="UniProtKB-SubCell"/>
</dbReference>
<evidence type="ECO:0000313" key="6">
    <source>
        <dbReference type="Proteomes" id="UP000271374"/>
    </source>
</evidence>
<dbReference type="InterPro" id="IPR003775">
    <property type="entry name" value="Flagellar_assembly_factor_FliW"/>
</dbReference>
<dbReference type="InterPro" id="IPR024046">
    <property type="entry name" value="Flagellar_assmbl_FliW_dom_sf"/>
</dbReference>
<keyword evidence="6" id="KW-1185">Reference proteome</keyword>
<evidence type="ECO:0000256" key="2">
    <source>
        <dbReference type="ARBA" id="ARBA00022795"/>
    </source>
</evidence>
<dbReference type="Gene3D" id="2.30.290.10">
    <property type="entry name" value="BH3618-like"/>
    <property type="match status" value="1"/>
</dbReference>
<comment type="subunit">
    <text evidence="4">Interacts with translational regulator CsrA and flagellin(s).</text>
</comment>
<dbReference type="SUPFAM" id="SSF141457">
    <property type="entry name" value="BH3618-like"/>
    <property type="match status" value="1"/>
</dbReference>
<dbReference type="PANTHER" id="PTHR39190">
    <property type="entry name" value="FLAGELLAR ASSEMBLY FACTOR FLIW"/>
    <property type="match status" value="1"/>
</dbReference>
<evidence type="ECO:0000256" key="4">
    <source>
        <dbReference type="HAMAP-Rule" id="MF_01185"/>
    </source>
</evidence>
<comment type="function">
    <text evidence="4">Acts as an anti-CsrA protein, binds CsrA and prevents it from repressing translation of its target genes, one of which is flagellin. Binds to flagellin and participates in the assembly of the flagellum.</text>
</comment>